<proteinExistence type="predicted"/>
<dbReference type="GeneID" id="113213665"/>
<accession>A0A9C6X066</accession>
<dbReference type="Proteomes" id="UP000504606">
    <property type="component" value="Unplaced"/>
</dbReference>
<gene>
    <name evidence="2" type="primary">LOC113213665</name>
</gene>
<sequence>MDKLAVDDAVGKALLKQLKKLKVTQVYGRTVSKRRTKFSLSYDIPPPNYLSGSKGTAAQREHFAATLNQVTFKTMGMNFRVKCIRQLTTFRKDENTNKCVKAIFYLVIITNV</sequence>
<dbReference type="RefSeq" id="XP_052124323.1">
    <property type="nucleotide sequence ID" value="XM_052268363.1"/>
</dbReference>
<reference evidence="2" key="1">
    <citation type="submission" date="2025-08" db="UniProtKB">
        <authorList>
            <consortium name="RefSeq"/>
        </authorList>
    </citation>
    <scope>IDENTIFICATION</scope>
    <source>
        <tissue evidence="2">Whole organism</tissue>
    </source>
</reference>
<organism evidence="1 2">
    <name type="scientific">Frankliniella occidentalis</name>
    <name type="common">Western flower thrips</name>
    <name type="synonym">Euthrips occidentalis</name>
    <dbReference type="NCBI Taxonomy" id="133901"/>
    <lineage>
        <taxon>Eukaryota</taxon>
        <taxon>Metazoa</taxon>
        <taxon>Ecdysozoa</taxon>
        <taxon>Arthropoda</taxon>
        <taxon>Hexapoda</taxon>
        <taxon>Insecta</taxon>
        <taxon>Pterygota</taxon>
        <taxon>Neoptera</taxon>
        <taxon>Paraneoptera</taxon>
        <taxon>Thysanoptera</taxon>
        <taxon>Terebrantia</taxon>
        <taxon>Thripoidea</taxon>
        <taxon>Thripidae</taxon>
        <taxon>Frankliniella</taxon>
    </lineage>
</organism>
<protein>
    <submittedName>
        <fullName evidence="2">Uncharacterized protein LOC113213665</fullName>
    </submittedName>
</protein>
<dbReference type="AlphaFoldDB" id="A0A9C6X066"/>
<evidence type="ECO:0000313" key="2">
    <source>
        <dbReference type="RefSeq" id="XP_052124323.1"/>
    </source>
</evidence>
<evidence type="ECO:0000313" key="1">
    <source>
        <dbReference type="Proteomes" id="UP000504606"/>
    </source>
</evidence>
<dbReference type="KEGG" id="foc:113213665"/>
<keyword evidence="1" id="KW-1185">Reference proteome</keyword>
<name>A0A9C6X066_FRAOC</name>